<sequence>MAFRIPTPRRGIRSLLVLLFLLVGPYLLLKHLSIIGSGSSRDLPRTNSDLLKNRLAGKKDELVIKRESEEDQSFFKLGAFLNDDDDNEEAESRDGIRNRNKKNLKAKSKSKVKPKARSKGNSNGNGQIQFHDSEQGEGVGEEEQDEVEEITDRGSRIKSKPSHRFLDNGYLIPNIHAPHPIFELIKRSKDKWQRKMDKQSKTLSEGVDEYRRRYARDPPKGFERWWAYAERNGVQLKDEYDQIYHDLEPFHALPPTKLQNLLRESSEMSGMYTISCPGISHTSSSQFKNLHHNDNANSGHERMTSKCIYKIVEKGLNEEGKRVAKERAIQQLGLLEDVEELLEEVKVVMYSHDVPWQFVGHEYKGALEDAAAVGEFFNPEEHERDTAHLGWASACAPHKPLRHDYDPETLPDLEGLWSGDKTFVWDHKATMDPCIHPTLTHLVGFLSGHGKGPGPSKELYPVLAMCKTTLHADVLGVSMEAWTEDVGDDPIWEDKRDDRMLWRGKTTGIYFKDEVPWNISQRINLVSKTAEPLGHIPVFDVPALHNPNKPVGAPRNTPLSQLNAELMDVAFVDEAIQCDRHVCRQIQEGYKFAGRKDWSQGNQYKYLLDIDGNGWSARFKRLMTTNSVVLKSTIFPEWYTDRIQPWVHYIPIKADLTDVYDVLSFFRTGHDDLAKEIAVKGTEWSKSFWRKEDMIAYQFRLFLEYARLLADNRQEASFSLKGEDLRKRDAEYDMQYSYQADTGEEGQSVSEETGSWQSDTP</sequence>
<organism evidence="3 4">
    <name type="scientific">Kwoniella dejecticola CBS 10117</name>
    <dbReference type="NCBI Taxonomy" id="1296121"/>
    <lineage>
        <taxon>Eukaryota</taxon>
        <taxon>Fungi</taxon>
        <taxon>Dikarya</taxon>
        <taxon>Basidiomycota</taxon>
        <taxon>Agaricomycotina</taxon>
        <taxon>Tremellomycetes</taxon>
        <taxon>Tremellales</taxon>
        <taxon>Cryptococcaceae</taxon>
        <taxon>Kwoniella</taxon>
    </lineage>
</organism>
<name>A0AAJ8KJK4_9TREE</name>
<dbReference type="EMBL" id="CP144530">
    <property type="protein sequence ID" value="WWC58735.1"/>
    <property type="molecule type" value="Genomic_DNA"/>
</dbReference>
<evidence type="ECO:0000259" key="2">
    <source>
        <dbReference type="SMART" id="SM00672"/>
    </source>
</evidence>
<feature type="domain" description="Glycosyl transferase CAP10" evidence="2">
    <location>
        <begin position="442"/>
        <end position="712"/>
    </location>
</feature>
<feature type="compositionally biased region" description="Polar residues" evidence="1">
    <location>
        <begin position="120"/>
        <end position="130"/>
    </location>
</feature>
<feature type="region of interest" description="Disordered" evidence="1">
    <location>
        <begin position="86"/>
        <end position="163"/>
    </location>
</feature>
<dbReference type="SMART" id="SM00672">
    <property type="entry name" value="CAP10"/>
    <property type="match status" value="1"/>
</dbReference>
<dbReference type="AlphaFoldDB" id="A0AAJ8KJK4"/>
<evidence type="ECO:0000256" key="1">
    <source>
        <dbReference type="SAM" id="MobiDB-lite"/>
    </source>
</evidence>
<dbReference type="PANTHER" id="PTHR12203">
    <property type="entry name" value="KDEL LYS-ASP-GLU-LEU CONTAINING - RELATED"/>
    <property type="match status" value="1"/>
</dbReference>
<dbReference type="RefSeq" id="XP_065824377.1">
    <property type="nucleotide sequence ID" value="XM_065968305.1"/>
</dbReference>
<evidence type="ECO:0000313" key="3">
    <source>
        <dbReference type="EMBL" id="WWC58735.1"/>
    </source>
</evidence>
<protein>
    <recommendedName>
        <fullName evidence="2">Glycosyl transferase CAP10 domain-containing protein</fullName>
    </recommendedName>
</protein>
<gene>
    <name evidence="3" type="ORF">I303_101279</name>
</gene>
<reference evidence="3" key="1">
    <citation type="submission" date="2013-07" db="EMBL/GenBank/DDBJ databases">
        <authorList>
            <consortium name="The Broad Institute Genome Sequencing Platform"/>
            <person name="Cuomo C."/>
            <person name="Litvintseva A."/>
            <person name="Chen Y."/>
            <person name="Heitman J."/>
            <person name="Sun S."/>
            <person name="Springer D."/>
            <person name="Dromer F."/>
            <person name="Young S.K."/>
            <person name="Zeng Q."/>
            <person name="Gargeya S."/>
            <person name="Fitzgerald M."/>
            <person name="Abouelleil A."/>
            <person name="Alvarado L."/>
            <person name="Berlin A.M."/>
            <person name="Chapman S.B."/>
            <person name="Dewar J."/>
            <person name="Goldberg J."/>
            <person name="Griggs A."/>
            <person name="Gujja S."/>
            <person name="Hansen M."/>
            <person name="Howarth C."/>
            <person name="Imamovic A."/>
            <person name="Larimer J."/>
            <person name="McCowan C."/>
            <person name="Murphy C."/>
            <person name="Pearson M."/>
            <person name="Priest M."/>
            <person name="Roberts A."/>
            <person name="Saif S."/>
            <person name="Shea T."/>
            <person name="Sykes S."/>
            <person name="Wortman J."/>
            <person name="Nusbaum C."/>
            <person name="Birren B."/>
        </authorList>
    </citation>
    <scope>NUCLEOTIDE SEQUENCE</scope>
    <source>
        <strain evidence="3">CBS 10117</strain>
    </source>
</reference>
<accession>A0AAJ8KJK4</accession>
<reference evidence="3" key="2">
    <citation type="submission" date="2024-02" db="EMBL/GenBank/DDBJ databases">
        <title>Comparative genomics of Cryptococcus and Kwoniella reveals pathogenesis evolution and contrasting modes of karyotype evolution via chromosome fusion or intercentromeric recombination.</title>
        <authorList>
            <person name="Coelho M.A."/>
            <person name="David-Palma M."/>
            <person name="Shea T."/>
            <person name="Bowers K."/>
            <person name="McGinley-Smith S."/>
            <person name="Mohammad A.W."/>
            <person name="Gnirke A."/>
            <person name="Yurkov A.M."/>
            <person name="Nowrousian M."/>
            <person name="Sun S."/>
            <person name="Cuomo C.A."/>
            <person name="Heitman J."/>
        </authorList>
    </citation>
    <scope>NUCLEOTIDE SEQUENCE</scope>
    <source>
        <strain evidence="3">CBS 10117</strain>
    </source>
</reference>
<dbReference type="Pfam" id="PF05686">
    <property type="entry name" value="Glyco_transf_90"/>
    <property type="match status" value="1"/>
</dbReference>
<dbReference type="PANTHER" id="PTHR12203:SF118">
    <property type="entry name" value="BETA-1,2-XYLOSYLTRANSFERASE 1"/>
    <property type="match status" value="1"/>
</dbReference>
<dbReference type="InterPro" id="IPR006598">
    <property type="entry name" value="CAP10"/>
</dbReference>
<proteinExistence type="predicted"/>
<feature type="compositionally biased region" description="Basic residues" evidence="1">
    <location>
        <begin position="98"/>
        <end position="118"/>
    </location>
</feature>
<feature type="region of interest" description="Disordered" evidence="1">
    <location>
        <begin position="736"/>
        <end position="761"/>
    </location>
</feature>
<feature type="compositionally biased region" description="Acidic residues" evidence="1">
    <location>
        <begin position="139"/>
        <end position="149"/>
    </location>
</feature>
<dbReference type="KEGG" id="kdj:28964986"/>
<dbReference type="Proteomes" id="UP000078595">
    <property type="component" value="Chromosome 1"/>
</dbReference>
<dbReference type="GeneID" id="28964986"/>
<evidence type="ECO:0000313" key="4">
    <source>
        <dbReference type="Proteomes" id="UP000078595"/>
    </source>
</evidence>
<keyword evidence="4" id="KW-1185">Reference proteome</keyword>
<dbReference type="InterPro" id="IPR051091">
    <property type="entry name" value="O-Glucosyltr/Glycosyltrsf_90"/>
</dbReference>